<dbReference type="InterPro" id="IPR029141">
    <property type="entry name" value="FimA_N"/>
</dbReference>
<comment type="caution">
    <text evidence="2">The sequence shown here is derived from an EMBL/GenBank/DDBJ whole genome shotgun (WGS) entry which is preliminary data.</text>
</comment>
<sequence>MKQAILSYRSVQRNLRCCILLLWTLMLASCETPCEEGEQADVATPMRLAFYVISQNGQSGQSSTETVDPDESKIKKIYIYAFDDQHTFPDFYEDPLVNHGQGANGSYRVEMDIHGTGQKRFYLIANPPEYIHSQLRHSITEGELQSMIFCMQKPIQQLSQIPKKADGTLNTDQTSTGFPLSNQLTGYVHRYTNHEALYLTHNDNPAEQPITTLPLFRALGKISVYAYKETAAPQPTVGGTPAPQEDVSITNLEIFNYTCDGYFIPRRTAGGLLDLEAMSQKEVKVGVQPVPLLKEPITVTSNYTSQNQLRLTYFYICQNSYGKGIEGETIQGLPDIEGNRTTKMVINLSDGRRSEISLPYLRRNDHLHIRIGISLNVIKIEFKEWNLNTVTPDWDDGLDPNKHPQTNQ</sequence>
<proteinExistence type="predicted"/>
<reference evidence="2" key="1">
    <citation type="journal article" date="2012" name="PLoS ONE">
        <title>Gene sets for utilization of primary and secondary nutrition supplies in the distal gut of endangered iberian lynx.</title>
        <authorList>
            <person name="Alcaide M."/>
            <person name="Messina E."/>
            <person name="Richter M."/>
            <person name="Bargiela R."/>
            <person name="Peplies J."/>
            <person name="Huws S.A."/>
            <person name="Newbold C.J."/>
            <person name="Golyshin P.N."/>
            <person name="Simon M.A."/>
            <person name="Lopez G."/>
            <person name="Yakimov M.M."/>
            <person name="Ferrer M."/>
        </authorList>
    </citation>
    <scope>NUCLEOTIDE SEQUENCE</scope>
</reference>
<feature type="domain" description="Major fimbrial subunit protein N-terminal" evidence="1">
    <location>
        <begin position="47"/>
        <end position="137"/>
    </location>
</feature>
<dbReference type="Gene3D" id="2.60.40.2580">
    <property type="match status" value="1"/>
</dbReference>
<accession>J9FIQ8</accession>
<dbReference type="PROSITE" id="PS51257">
    <property type="entry name" value="PROKAR_LIPOPROTEIN"/>
    <property type="match status" value="1"/>
</dbReference>
<dbReference type="EMBL" id="AMCI01006168">
    <property type="protein sequence ID" value="EJW94796.1"/>
    <property type="molecule type" value="Genomic_DNA"/>
</dbReference>
<gene>
    <name evidence="2" type="ORF">EVA_17095</name>
</gene>
<name>J9FIQ8_9ZZZZ</name>
<dbReference type="AlphaFoldDB" id="J9FIQ8"/>
<protein>
    <recommendedName>
        <fullName evidence="1">Major fimbrial subunit protein N-terminal domain-containing protein</fullName>
    </recommendedName>
</protein>
<evidence type="ECO:0000313" key="2">
    <source>
        <dbReference type="EMBL" id="EJW94796.1"/>
    </source>
</evidence>
<dbReference type="Pfam" id="PF06321">
    <property type="entry name" value="P_gingi_FimA"/>
    <property type="match status" value="1"/>
</dbReference>
<evidence type="ECO:0000259" key="1">
    <source>
        <dbReference type="Pfam" id="PF06321"/>
    </source>
</evidence>
<organism evidence="2">
    <name type="scientific">gut metagenome</name>
    <dbReference type="NCBI Taxonomy" id="749906"/>
    <lineage>
        <taxon>unclassified sequences</taxon>
        <taxon>metagenomes</taxon>
        <taxon>organismal metagenomes</taxon>
    </lineage>
</organism>